<proteinExistence type="predicted"/>
<dbReference type="STRING" id="407821.A0A087TPQ9"/>
<dbReference type="EMBL" id="KK116219">
    <property type="protein sequence ID" value="KFM67098.1"/>
    <property type="molecule type" value="Genomic_DNA"/>
</dbReference>
<dbReference type="OrthoDB" id="6437634at2759"/>
<organism evidence="1 2">
    <name type="scientific">Stegodyphus mimosarum</name>
    <name type="common">African social velvet spider</name>
    <dbReference type="NCBI Taxonomy" id="407821"/>
    <lineage>
        <taxon>Eukaryota</taxon>
        <taxon>Metazoa</taxon>
        <taxon>Ecdysozoa</taxon>
        <taxon>Arthropoda</taxon>
        <taxon>Chelicerata</taxon>
        <taxon>Arachnida</taxon>
        <taxon>Araneae</taxon>
        <taxon>Araneomorphae</taxon>
        <taxon>Entelegynae</taxon>
        <taxon>Eresoidea</taxon>
        <taxon>Eresidae</taxon>
        <taxon>Stegodyphus</taxon>
    </lineage>
</organism>
<dbReference type="AlphaFoldDB" id="A0A087TPQ9"/>
<protein>
    <submittedName>
        <fullName evidence="1">Uncharacterized protein</fullName>
    </submittedName>
</protein>
<accession>A0A087TPQ9</accession>
<sequence length="339" mass="38480">MCHFQKEFTRPTFYAKFDYPISSISLLIYHWACQSDMRTVMSEVPLPLYQILSVWQALREVCSADMKESFVKFGGEKEIIEVAVVQYENILIIGAMERKTKAVYMGAVPKQFKDKINPFTHLLPSWILPKSIIVVKSYYSMGGMYTVVSADRNIIDADNHGYHILNVTQYLEKTVKHMLGHIKGTLYSDMVQVHLNELMWRERLGKTPQTAFANIIKEISALDQKDPSSVFLDSESLPWALRTGVVCIAPAYVHVNKLSNAAIKRYTGLSIRDFLSSARKNSIIPSVKDKSVLEEHSVNEASLPEVQVVLEKLDPEYVKKFVTVSSDDSEVEEEVTSTV</sequence>
<gene>
    <name evidence="1" type="ORF">X975_06871</name>
</gene>
<evidence type="ECO:0000313" key="1">
    <source>
        <dbReference type="EMBL" id="KFM67098.1"/>
    </source>
</evidence>
<dbReference type="Proteomes" id="UP000054359">
    <property type="component" value="Unassembled WGS sequence"/>
</dbReference>
<name>A0A087TPQ9_STEMI</name>
<evidence type="ECO:0000313" key="2">
    <source>
        <dbReference type="Proteomes" id="UP000054359"/>
    </source>
</evidence>
<keyword evidence="2" id="KW-1185">Reference proteome</keyword>
<feature type="non-terminal residue" evidence="1">
    <location>
        <position position="339"/>
    </location>
</feature>
<reference evidence="1 2" key="1">
    <citation type="submission" date="2013-11" db="EMBL/GenBank/DDBJ databases">
        <title>Genome sequencing of Stegodyphus mimosarum.</title>
        <authorList>
            <person name="Bechsgaard J."/>
        </authorList>
    </citation>
    <scope>NUCLEOTIDE SEQUENCE [LARGE SCALE GENOMIC DNA]</scope>
</reference>